<dbReference type="RefSeq" id="WP_205002885.1">
    <property type="nucleotide sequence ID" value="NZ_JAFBER010000005.1"/>
</dbReference>
<evidence type="ECO:0000313" key="10">
    <source>
        <dbReference type="Proteomes" id="UP000808914"/>
    </source>
</evidence>
<dbReference type="Pfam" id="PF13515">
    <property type="entry name" value="FUSC_2"/>
    <property type="match status" value="1"/>
</dbReference>
<keyword evidence="5 7" id="KW-0472">Membrane</keyword>
<evidence type="ECO:0000256" key="2">
    <source>
        <dbReference type="ARBA" id="ARBA00022475"/>
    </source>
</evidence>
<comment type="similarity">
    <text evidence="6">Belongs to the YccS/YhfK family.</text>
</comment>
<dbReference type="PROSITE" id="PS51257">
    <property type="entry name" value="PROKAR_LIPOPROTEIN"/>
    <property type="match status" value="1"/>
</dbReference>
<dbReference type="PANTHER" id="PTHR30509:SF9">
    <property type="entry name" value="MULTIDRUG RESISTANCE PROTEIN MDTO"/>
    <property type="match status" value="1"/>
</dbReference>
<organism evidence="9 10">
    <name type="scientific">Scopulibacillus daqui</name>
    <dbReference type="NCBI Taxonomy" id="1469162"/>
    <lineage>
        <taxon>Bacteria</taxon>
        <taxon>Bacillati</taxon>
        <taxon>Bacillota</taxon>
        <taxon>Bacilli</taxon>
        <taxon>Bacillales</taxon>
        <taxon>Sporolactobacillaceae</taxon>
        <taxon>Scopulibacillus</taxon>
    </lineage>
</organism>
<evidence type="ECO:0000256" key="4">
    <source>
        <dbReference type="ARBA" id="ARBA00022989"/>
    </source>
</evidence>
<reference evidence="9 10" key="1">
    <citation type="submission" date="2021-01" db="EMBL/GenBank/DDBJ databases">
        <title>Genomic Encyclopedia of Type Strains, Phase IV (KMG-IV): sequencing the most valuable type-strain genomes for metagenomic binning, comparative biology and taxonomic classification.</title>
        <authorList>
            <person name="Goeker M."/>
        </authorList>
    </citation>
    <scope>NUCLEOTIDE SEQUENCE [LARGE SCALE GENOMIC DNA]</scope>
    <source>
        <strain evidence="9 10">DSM 28236</strain>
    </source>
</reference>
<dbReference type="PANTHER" id="PTHR30509">
    <property type="entry name" value="P-HYDROXYBENZOIC ACID EFFLUX PUMP SUBUNIT-RELATED"/>
    <property type="match status" value="1"/>
</dbReference>
<feature type="transmembrane region" description="Helical" evidence="7">
    <location>
        <begin position="107"/>
        <end position="124"/>
    </location>
</feature>
<dbReference type="EMBL" id="JAFBER010000005">
    <property type="protein sequence ID" value="MBM7644935.1"/>
    <property type="molecule type" value="Genomic_DNA"/>
</dbReference>
<evidence type="ECO:0000256" key="5">
    <source>
        <dbReference type="ARBA" id="ARBA00023136"/>
    </source>
</evidence>
<keyword evidence="3 7" id="KW-0812">Transmembrane</keyword>
<sequence length="334" mass="38345">MTKTITQFFSKTSIIWQTALACAVSWQLAKWSGSKDPFLAPLTSILCLQPTIDQSIQFAFQRIVGTSIGILIIECFVQWLNVNFWTLFLVILISVGIAYLMNFNNIVIHQIALSVLLVFLLTRQSHEYAIDRLRDTFIGAVTAVIVCLFLFPPNLTKKVKQSLLTFTDHLSDNFTDFAVWIENGCKIDEGEQIQHHIKQLLKESHQVSSELEKALNHNRLNIFAKKDLVRLSKHQQNLLRLKNGCAHLSGMLRTTMDWASSGSMTPSDRQMWAGYMHQLASYIQAWKQTMNNQSAYFNHMKTDIHLPANMDKIQYRYSLYNAANEFIEDFKSLS</sequence>
<dbReference type="InterPro" id="IPR049453">
    <property type="entry name" value="Memb_transporter_dom"/>
</dbReference>
<accession>A0ABS2PYZ5</accession>
<feature type="transmembrane region" description="Helical" evidence="7">
    <location>
        <begin position="84"/>
        <end position="101"/>
    </location>
</feature>
<evidence type="ECO:0000256" key="7">
    <source>
        <dbReference type="SAM" id="Phobius"/>
    </source>
</evidence>
<evidence type="ECO:0000256" key="1">
    <source>
        <dbReference type="ARBA" id="ARBA00004651"/>
    </source>
</evidence>
<dbReference type="Proteomes" id="UP000808914">
    <property type="component" value="Unassembled WGS sequence"/>
</dbReference>
<feature type="transmembrane region" description="Helical" evidence="7">
    <location>
        <begin position="136"/>
        <end position="155"/>
    </location>
</feature>
<name>A0ABS2PYZ5_9BACL</name>
<keyword evidence="10" id="KW-1185">Reference proteome</keyword>
<evidence type="ECO:0000259" key="8">
    <source>
        <dbReference type="Pfam" id="PF13515"/>
    </source>
</evidence>
<evidence type="ECO:0000256" key="6">
    <source>
        <dbReference type="ARBA" id="ARBA00043993"/>
    </source>
</evidence>
<comment type="subcellular location">
    <subcellularLocation>
        <location evidence="1">Cell membrane</location>
        <topology evidence="1">Multi-pass membrane protein</topology>
    </subcellularLocation>
</comment>
<evidence type="ECO:0000313" key="9">
    <source>
        <dbReference type="EMBL" id="MBM7644935.1"/>
    </source>
</evidence>
<keyword evidence="4 7" id="KW-1133">Transmembrane helix</keyword>
<gene>
    <name evidence="9" type="ORF">JOD45_001144</name>
</gene>
<keyword evidence="2" id="KW-1003">Cell membrane</keyword>
<comment type="caution">
    <text evidence="9">The sequence shown here is derived from an EMBL/GenBank/DDBJ whole genome shotgun (WGS) entry which is preliminary data.</text>
</comment>
<proteinExistence type="inferred from homology"/>
<protein>
    <submittedName>
        <fullName evidence="9">Uncharacterized membrane protein YgaE (UPF0421/DUF939 family)</fullName>
    </submittedName>
</protein>
<feature type="domain" description="Integral membrane bound transporter" evidence="8">
    <location>
        <begin position="26"/>
        <end position="146"/>
    </location>
</feature>
<evidence type="ECO:0000256" key="3">
    <source>
        <dbReference type="ARBA" id="ARBA00022692"/>
    </source>
</evidence>